<dbReference type="Gene3D" id="1.10.472.10">
    <property type="entry name" value="Cyclin-like"/>
    <property type="match status" value="1"/>
</dbReference>
<feature type="domain" description="ORC6 second cyclin-like" evidence="8">
    <location>
        <begin position="102"/>
        <end position="190"/>
    </location>
</feature>
<keyword evidence="4" id="KW-0238">DNA-binding</keyword>
<dbReference type="OrthoDB" id="5565328at2759"/>
<dbReference type="InterPro" id="IPR008721">
    <property type="entry name" value="ORC6_cyclin_first"/>
</dbReference>
<evidence type="ECO:0000313" key="9">
    <source>
        <dbReference type="EMBL" id="KAJ1962544.1"/>
    </source>
</evidence>
<dbReference type="InterPro" id="IPR054113">
    <property type="entry name" value="ORC6_cyclin-like_2nd"/>
</dbReference>
<dbReference type="PANTHER" id="PTHR13394">
    <property type="entry name" value="ORIGIN RECOGNITION COMPLEX SUBUNIT 6"/>
    <property type="match status" value="1"/>
</dbReference>
<sequence>MDYQPAHHPVLTPLLAHLGFDFNPVLLSQSAMLLQQLNVMLPPTAARSTASARPLVCIQLACENLMLEVSTNKLLLLSGLSRAHYANLFRQARQRLGLDEPITLEQLAVQFGSVQLVPQAEWLKQAFVEAYLPTLSAANRSNFQSNSPALIGACFYLCCKAAGGRIDRTKVILRCDTSVREFNQYITLLKATVSDKLEQLDTKQNNKSDTTSSEGAKEATPTKRGIPAQVLTKARAILKASPQGKVATRKRKADAVDEPGEVRRSPRTCRRRTDATSEQPSLICKLRPRGPRPVVSIDVVMDSKRAKRKGSANITEGTSSPMAVDTPRNGSEKRLVSSSINVAKNKKSYPKTGAPPSTITGITAMIACSDFRRTRKFKNYISWKRQLEQTLSS</sequence>
<accession>A0A9W8E6H4</accession>
<dbReference type="GO" id="GO:0006270">
    <property type="term" value="P:DNA replication initiation"/>
    <property type="evidence" value="ECO:0007669"/>
    <property type="project" value="TreeGrafter"/>
</dbReference>
<dbReference type="Proteomes" id="UP001150925">
    <property type="component" value="Unassembled WGS sequence"/>
</dbReference>
<dbReference type="InterPro" id="IPR020529">
    <property type="entry name" value="ORC6_met/pln"/>
</dbReference>
<feature type="domain" description="ORC6 first cyclin-like" evidence="7">
    <location>
        <begin position="12"/>
        <end position="97"/>
    </location>
</feature>
<feature type="compositionally biased region" description="Polar residues" evidence="6">
    <location>
        <begin position="312"/>
        <end position="321"/>
    </location>
</feature>
<organism evidence="9 10">
    <name type="scientific">Dispira parvispora</name>
    <dbReference type="NCBI Taxonomy" id="1520584"/>
    <lineage>
        <taxon>Eukaryota</taxon>
        <taxon>Fungi</taxon>
        <taxon>Fungi incertae sedis</taxon>
        <taxon>Zoopagomycota</taxon>
        <taxon>Kickxellomycotina</taxon>
        <taxon>Dimargaritomycetes</taxon>
        <taxon>Dimargaritales</taxon>
        <taxon>Dimargaritaceae</taxon>
        <taxon>Dispira</taxon>
    </lineage>
</organism>
<protein>
    <submittedName>
        <fullName evidence="9">Origin of replication complex subunit 6</fullName>
    </submittedName>
</protein>
<comment type="subcellular location">
    <subcellularLocation>
        <location evidence="1">Nucleus</location>
    </subcellularLocation>
</comment>
<gene>
    <name evidence="9" type="primary">ORC6</name>
    <name evidence="9" type="ORF">IWQ62_003495</name>
</gene>
<feature type="region of interest" description="Disordered" evidence="6">
    <location>
        <begin position="240"/>
        <end position="280"/>
    </location>
</feature>
<keyword evidence="3" id="KW-0235">DNA replication</keyword>
<comment type="caution">
    <text evidence="9">The sequence shown here is derived from an EMBL/GenBank/DDBJ whole genome shotgun (WGS) entry which is preliminary data.</text>
</comment>
<feature type="region of interest" description="Disordered" evidence="6">
    <location>
        <begin position="306"/>
        <end position="330"/>
    </location>
</feature>
<proteinExistence type="inferred from homology"/>
<dbReference type="AlphaFoldDB" id="A0A9W8E6H4"/>
<keyword evidence="10" id="KW-1185">Reference proteome</keyword>
<evidence type="ECO:0000259" key="7">
    <source>
        <dbReference type="Pfam" id="PF05460"/>
    </source>
</evidence>
<evidence type="ECO:0000256" key="2">
    <source>
        <dbReference type="ARBA" id="ARBA00010840"/>
    </source>
</evidence>
<dbReference type="Pfam" id="PF05460">
    <property type="entry name" value="ORC6"/>
    <property type="match status" value="1"/>
</dbReference>
<evidence type="ECO:0000256" key="4">
    <source>
        <dbReference type="ARBA" id="ARBA00023125"/>
    </source>
</evidence>
<evidence type="ECO:0000256" key="3">
    <source>
        <dbReference type="ARBA" id="ARBA00022705"/>
    </source>
</evidence>
<evidence type="ECO:0000256" key="5">
    <source>
        <dbReference type="ARBA" id="ARBA00023242"/>
    </source>
</evidence>
<evidence type="ECO:0000259" key="8">
    <source>
        <dbReference type="Pfam" id="PF21913"/>
    </source>
</evidence>
<dbReference type="PANTHER" id="PTHR13394:SF0">
    <property type="entry name" value="ORIGIN RECOGNITION COMPLEX SUBUNIT 6"/>
    <property type="match status" value="1"/>
</dbReference>
<reference evidence="9" key="1">
    <citation type="submission" date="2022-07" db="EMBL/GenBank/DDBJ databases">
        <title>Phylogenomic reconstructions and comparative analyses of Kickxellomycotina fungi.</title>
        <authorList>
            <person name="Reynolds N.K."/>
            <person name="Stajich J.E."/>
            <person name="Barry K."/>
            <person name="Grigoriev I.V."/>
            <person name="Crous P."/>
            <person name="Smith M.E."/>
        </authorList>
    </citation>
    <scope>NUCLEOTIDE SEQUENCE</scope>
    <source>
        <strain evidence="9">RSA 1196</strain>
    </source>
</reference>
<evidence type="ECO:0000256" key="1">
    <source>
        <dbReference type="ARBA" id="ARBA00004123"/>
    </source>
</evidence>
<keyword evidence="5" id="KW-0539">Nucleus</keyword>
<evidence type="ECO:0000256" key="6">
    <source>
        <dbReference type="SAM" id="MobiDB-lite"/>
    </source>
</evidence>
<comment type="similarity">
    <text evidence="2">Belongs to the ORC6 family.</text>
</comment>
<dbReference type="Pfam" id="PF21913">
    <property type="entry name" value="ORC6_2nd"/>
    <property type="match status" value="1"/>
</dbReference>
<evidence type="ECO:0000313" key="10">
    <source>
        <dbReference type="Proteomes" id="UP001150925"/>
    </source>
</evidence>
<dbReference type="EMBL" id="JANBPY010000949">
    <property type="protein sequence ID" value="KAJ1962544.1"/>
    <property type="molecule type" value="Genomic_DNA"/>
</dbReference>
<feature type="region of interest" description="Disordered" evidence="6">
    <location>
        <begin position="200"/>
        <end position="228"/>
    </location>
</feature>
<name>A0A9W8E6H4_9FUNG</name>
<dbReference type="GO" id="GO:0003677">
    <property type="term" value="F:DNA binding"/>
    <property type="evidence" value="ECO:0007669"/>
    <property type="project" value="UniProtKB-KW"/>
</dbReference>
<dbReference type="GO" id="GO:0005664">
    <property type="term" value="C:nuclear origin of replication recognition complex"/>
    <property type="evidence" value="ECO:0007669"/>
    <property type="project" value="InterPro"/>
</dbReference>